<organism evidence="2">
    <name type="scientific">Enterococcus faecium</name>
    <name type="common">Streptococcus faecium</name>
    <dbReference type="NCBI Taxonomy" id="1352"/>
    <lineage>
        <taxon>Bacteria</taxon>
        <taxon>Bacillati</taxon>
        <taxon>Bacillota</taxon>
        <taxon>Bacilli</taxon>
        <taxon>Lactobacillales</taxon>
        <taxon>Enterococcaceae</taxon>
        <taxon>Enterococcus</taxon>
    </lineage>
</organism>
<dbReference type="AlphaFoldDB" id="A0A6N3EC45"/>
<dbReference type="Pfam" id="PF05709">
    <property type="entry name" value="Sipho_tail"/>
    <property type="match status" value="1"/>
</dbReference>
<dbReference type="RefSeq" id="WP_008265956.1">
    <property type="nucleotide sequence ID" value="NZ_CABGPW010000001.1"/>
</dbReference>
<dbReference type="InterPro" id="IPR008841">
    <property type="entry name" value="Siphovirus-type_tail_N"/>
</dbReference>
<reference evidence="2" key="1">
    <citation type="submission" date="2019-11" db="EMBL/GenBank/DDBJ databases">
        <authorList>
            <person name="Feng L."/>
        </authorList>
    </citation>
    <scope>NUCLEOTIDE SEQUENCE</scope>
    <source>
        <strain evidence="2">EFaeciumLFYP64</strain>
    </source>
</reference>
<feature type="domain" description="Siphovirus-type tail component RIFT-related" evidence="1">
    <location>
        <begin position="37"/>
        <end position="128"/>
    </location>
</feature>
<protein>
    <submittedName>
        <fullName evidence="2">Phage tail protein</fullName>
    </submittedName>
</protein>
<evidence type="ECO:0000259" key="1">
    <source>
        <dbReference type="Pfam" id="PF05709"/>
    </source>
</evidence>
<name>A0A6N3EC45_ENTFC</name>
<gene>
    <name evidence="2" type="ORF">EFLFYP64_02053</name>
</gene>
<accession>A0A6N3EC45</accession>
<dbReference type="Gene3D" id="2.40.30.200">
    <property type="match status" value="1"/>
</dbReference>
<sequence>MNEKTRVYLEFSDEVVELTNNSYLRLIDINIGMPVAKNEFVEFSGTNGKRLSNSAFDAFPITLSFDIRSREQSMFDLVLQKTELRELFTREPEFYLIYSKEPGKKYRVVYDSIDDERKGAIYTRYTVNLGAIRGYSESIATTLTDFNLEEEWQFSQGLVAEDYKYTHQTSHFIIYNAGSFEIDPREHYLRIALEGESEGNVTIFNKTTGDRFIYYPSLSTNLGQTLVLDGVIPKLNGVSCGINTNHGLINLVEGANEIEIQNITRVKSSWDFRFLYK</sequence>
<evidence type="ECO:0000313" key="2">
    <source>
        <dbReference type="EMBL" id="VYU37464.1"/>
    </source>
</evidence>
<dbReference type="EMBL" id="CACRTQ010000058">
    <property type="protein sequence ID" value="VYU37464.1"/>
    <property type="molecule type" value="Genomic_DNA"/>
</dbReference>
<proteinExistence type="predicted"/>